<comment type="subcellular location">
    <subcellularLocation>
        <location evidence="2">Cell membrane</location>
        <topology evidence="2">Multi-pass membrane protein</topology>
    </subcellularLocation>
</comment>
<keyword evidence="7" id="KW-0479">Metal-binding</keyword>
<keyword evidence="5" id="KW-0349">Heme</keyword>
<evidence type="ECO:0000313" key="16">
    <source>
        <dbReference type="Proteomes" id="UP000248021"/>
    </source>
</evidence>
<dbReference type="GO" id="GO:0020037">
    <property type="term" value="F:heme binding"/>
    <property type="evidence" value="ECO:0007669"/>
    <property type="project" value="TreeGrafter"/>
</dbReference>
<dbReference type="Proteomes" id="UP000248021">
    <property type="component" value="Unassembled WGS sequence"/>
</dbReference>
<dbReference type="PANTHER" id="PTHR30529">
    <property type="entry name" value="CYTOCHROME B561"/>
    <property type="match status" value="1"/>
</dbReference>
<dbReference type="GO" id="GO:0022904">
    <property type="term" value="P:respiratory electron transport chain"/>
    <property type="evidence" value="ECO:0007669"/>
    <property type="project" value="InterPro"/>
</dbReference>
<protein>
    <submittedName>
        <fullName evidence="15">Cytochrome b561</fullName>
    </submittedName>
</protein>
<dbReference type="PANTHER" id="PTHR30529:SF1">
    <property type="entry name" value="CYTOCHROME B561 HOMOLOG 2"/>
    <property type="match status" value="1"/>
</dbReference>
<evidence type="ECO:0000256" key="5">
    <source>
        <dbReference type="ARBA" id="ARBA00022617"/>
    </source>
</evidence>
<evidence type="ECO:0000256" key="6">
    <source>
        <dbReference type="ARBA" id="ARBA00022692"/>
    </source>
</evidence>
<feature type="domain" description="Cytochrome b561 bacterial/Ni-hydrogenase" evidence="14">
    <location>
        <begin position="73"/>
        <end position="239"/>
    </location>
</feature>
<accession>A0A2V3TUI6</accession>
<dbReference type="InterPro" id="IPR052168">
    <property type="entry name" value="Cytochrome_b561_oxidase"/>
</dbReference>
<comment type="caution">
    <text evidence="15">The sequence shown here is derived from an EMBL/GenBank/DDBJ whole genome shotgun (WGS) entry which is preliminary data.</text>
</comment>
<keyword evidence="10" id="KW-0408">Iron</keyword>
<keyword evidence="16" id="KW-1185">Reference proteome</keyword>
<reference evidence="15 16" key="1">
    <citation type="submission" date="2018-05" db="EMBL/GenBank/DDBJ databases">
        <title>Genomic Encyclopedia of Type Strains, Phase IV (KMG-IV): sequencing the most valuable type-strain genomes for metagenomic binning, comparative biology and taxonomic classification.</title>
        <authorList>
            <person name="Goeker M."/>
        </authorList>
    </citation>
    <scope>NUCLEOTIDE SEQUENCE [LARGE SCALE GENOMIC DNA]</scope>
    <source>
        <strain evidence="15 16">DSM 6462</strain>
    </source>
</reference>
<dbReference type="Gene3D" id="1.20.950.20">
    <property type="entry name" value="Transmembrane di-heme cytochromes, Chain C"/>
    <property type="match status" value="1"/>
</dbReference>
<keyword evidence="6 13" id="KW-0812">Transmembrane</keyword>
<feature type="transmembrane region" description="Helical" evidence="13">
    <location>
        <begin position="81"/>
        <end position="99"/>
    </location>
</feature>
<dbReference type="GO" id="GO:0009055">
    <property type="term" value="F:electron transfer activity"/>
    <property type="evidence" value="ECO:0007669"/>
    <property type="project" value="InterPro"/>
</dbReference>
<dbReference type="GO" id="GO:0005886">
    <property type="term" value="C:plasma membrane"/>
    <property type="evidence" value="ECO:0007669"/>
    <property type="project" value="UniProtKB-SubCell"/>
</dbReference>
<evidence type="ECO:0000313" key="15">
    <source>
        <dbReference type="EMBL" id="PXW52238.1"/>
    </source>
</evidence>
<evidence type="ECO:0000256" key="10">
    <source>
        <dbReference type="ARBA" id="ARBA00023004"/>
    </source>
</evidence>
<dbReference type="Pfam" id="PF01292">
    <property type="entry name" value="Ni_hydr_CYTB"/>
    <property type="match status" value="1"/>
</dbReference>
<keyword evidence="8" id="KW-0249">Electron transport</keyword>
<evidence type="ECO:0000256" key="2">
    <source>
        <dbReference type="ARBA" id="ARBA00004651"/>
    </source>
</evidence>
<dbReference type="InterPro" id="IPR011577">
    <property type="entry name" value="Cyt_b561_bac/Ni-Hgenase"/>
</dbReference>
<evidence type="ECO:0000256" key="7">
    <source>
        <dbReference type="ARBA" id="ARBA00022723"/>
    </source>
</evidence>
<evidence type="ECO:0000259" key="14">
    <source>
        <dbReference type="Pfam" id="PF01292"/>
    </source>
</evidence>
<evidence type="ECO:0000256" key="3">
    <source>
        <dbReference type="ARBA" id="ARBA00022448"/>
    </source>
</evidence>
<evidence type="ECO:0000256" key="13">
    <source>
        <dbReference type="SAM" id="Phobius"/>
    </source>
</evidence>
<dbReference type="EMBL" id="QJJK01000017">
    <property type="protein sequence ID" value="PXW52238.1"/>
    <property type="molecule type" value="Genomic_DNA"/>
</dbReference>
<sequence>MVRLRHLHPPDTTLGANVGVKRTTSKLMVLVELLNLTFDLEPHVWRDSNVKFAPLGHFSCYGKTTMVDESPARYDATTIRLHWLTAFIVLLLWILGQISDLFPHGPINSGLWSIHVVMGFVLVPLVVFRVFWRHTGGTRLDRSGYGALYVMTKGAHYVLQGLLILAIALGVANAFIRGYNLFGIVSLPHVGDPALRRPVTGAHELAANLLLVLVALHAAVALFHHYALRDDVLQRMLPGWRRSSKAAGLTKG</sequence>
<evidence type="ECO:0000256" key="8">
    <source>
        <dbReference type="ARBA" id="ARBA00022982"/>
    </source>
</evidence>
<dbReference type="GO" id="GO:0046872">
    <property type="term" value="F:metal ion binding"/>
    <property type="evidence" value="ECO:0007669"/>
    <property type="project" value="UniProtKB-KW"/>
</dbReference>
<keyword evidence="11 13" id="KW-0472">Membrane</keyword>
<comment type="similarity">
    <text evidence="12">Belongs to the cytochrome b561 family.</text>
</comment>
<dbReference type="InterPro" id="IPR016174">
    <property type="entry name" value="Di-haem_cyt_TM"/>
</dbReference>
<feature type="transmembrane region" description="Helical" evidence="13">
    <location>
        <begin position="111"/>
        <end position="132"/>
    </location>
</feature>
<comment type="cofactor">
    <cofactor evidence="1">
        <name>heme b</name>
        <dbReference type="ChEBI" id="CHEBI:60344"/>
    </cofactor>
</comment>
<keyword evidence="9 13" id="KW-1133">Transmembrane helix</keyword>
<dbReference type="AlphaFoldDB" id="A0A2V3TUI6"/>
<evidence type="ECO:0000256" key="11">
    <source>
        <dbReference type="ARBA" id="ARBA00023136"/>
    </source>
</evidence>
<keyword evidence="4" id="KW-1003">Cell membrane</keyword>
<feature type="transmembrane region" description="Helical" evidence="13">
    <location>
        <begin position="205"/>
        <end position="228"/>
    </location>
</feature>
<keyword evidence="3" id="KW-0813">Transport</keyword>
<feature type="transmembrane region" description="Helical" evidence="13">
    <location>
        <begin position="157"/>
        <end position="176"/>
    </location>
</feature>
<proteinExistence type="inferred from homology"/>
<name>A0A2V3TUI6_9HYPH</name>
<gene>
    <name evidence="15" type="ORF">C7450_117102</name>
</gene>
<evidence type="ECO:0000256" key="9">
    <source>
        <dbReference type="ARBA" id="ARBA00022989"/>
    </source>
</evidence>
<evidence type="ECO:0000256" key="1">
    <source>
        <dbReference type="ARBA" id="ARBA00001970"/>
    </source>
</evidence>
<evidence type="ECO:0000256" key="12">
    <source>
        <dbReference type="ARBA" id="ARBA00037975"/>
    </source>
</evidence>
<evidence type="ECO:0000256" key="4">
    <source>
        <dbReference type="ARBA" id="ARBA00022475"/>
    </source>
</evidence>
<dbReference type="SUPFAM" id="SSF81342">
    <property type="entry name" value="Transmembrane di-heme cytochromes"/>
    <property type="match status" value="1"/>
</dbReference>
<organism evidence="15 16">
    <name type="scientific">Chelatococcus asaccharovorans</name>
    <dbReference type="NCBI Taxonomy" id="28210"/>
    <lineage>
        <taxon>Bacteria</taxon>
        <taxon>Pseudomonadati</taxon>
        <taxon>Pseudomonadota</taxon>
        <taxon>Alphaproteobacteria</taxon>
        <taxon>Hyphomicrobiales</taxon>
        <taxon>Chelatococcaceae</taxon>
        <taxon>Chelatococcus</taxon>
    </lineage>
</organism>